<dbReference type="PANTHER" id="PTHR33219">
    <property type="entry name" value="YLMG HOMOLOG PROTEIN 2, CHLOROPLASTIC"/>
    <property type="match status" value="1"/>
</dbReference>
<reference evidence="2 3" key="1">
    <citation type="submission" date="2020-03" db="EMBL/GenBank/DDBJ databases">
        <authorList>
            <consortium name="Genoscope - CEA"/>
            <person name="William W."/>
        </authorList>
    </citation>
    <scope>NUCLEOTIDE SEQUENCE [LARGE SCALE GENOMIC DNA]</scope>
    <source>
        <strain evidence="3">DSM 16959</strain>
    </source>
</reference>
<gene>
    <name evidence="2" type="ORF">DENOEST_0250</name>
</gene>
<evidence type="ECO:0000256" key="1">
    <source>
        <dbReference type="ARBA" id="ARBA00010894"/>
    </source>
</evidence>
<keyword evidence="3" id="KW-1185">Reference proteome</keyword>
<dbReference type="PANTHER" id="PTHR33219:SF14">
    <property type="entry name" value="PROTEIN COFACTOR ASSEMBLY OF COMPLEX C SUBUNIT B CCB3, CHLOROPLASTIC-RELATED"/>
    <property type="match status" value="1"/>
</dbReference>
<sequence length="189" mass="20279">MLIRLLLMVLEALAGFLSLALLARFALQWVRAAYRNPIAHFLVAVTDWAVRPARRLIPSAWGLDLASLVLAWLVQGVYLGLAHGLSGMVGSLPQAMGLVALLALLETLKLAAWLAQGVIIIAALISWINPYAPMAPVFLALSAPLLRPFQRLIPLVGGVDLSPMAALLAIQVFLALLSGLFGAMLMPMR</sequence>
<dbReference type="GO" id="GO:0016020">
    <property type="term" value="C:membrane"/>
    <property type="evidence" value="ECO:0007669"/>
    <property type="project" value="InterPro"/>
</dbReference>
<protein>
    <submittedName>
        <fullName evidence="2">YggT family protein</fullName>
    </submittedName>
</protein>
<dbReference type="OrthoDB" id="9806665at2"/>
<dbReference type="InterPro" id="IPR003425">
    <property type="entry name" value="CCB3/YggT"/>
</dbReference>
<dbReference type="Pfam" id="PF02325">
    <property type="entry name" value="CCB3_YggT"/>
    <property type="match status" value="2"/>
</dbReference>
<organism evidence="2 3">
    <name type="scientific">Denitratisoma oestradiolicum</name>
    <dbReference type="NCBI Taxonomy" id="311182"/>
    <lineage>
        <taxon>Bacteria</taxon>
        <taxon>Pseudomonadati</taxon>
        <taxon>Pseudomonadota</taxon>
        <taxon>Betaproteobacteria</taxon>
        <taxon>Nitrosomonadales</taxon>
        <taxon>Sterolibacteriaceae</taxon>
        <taxon>Denitratisoma</taxon>
    </lineage>
</organism>
<proteinExistence type="inferred from homology"/>
<comment type="similarity">
    <text evidence="1">Belongs to the YggT family.</text>
</comment>
<name>A0A6S6XX03_9PROT</name>
<accession>A0A6S6XX03</accession>
<dbReference type="Proteomes" id="UP000515733">
    <property type="component" value="Chromosome"/>
</dbReference>
<evidence type="ECO:0000313" key="3">
    <source>
        <dbReference type="Proteomes" id="UP000515733"/>
    </source>
</evidence>
<evidence type="ECO:0000313" key="2">
    <source>
        <dbReference type="EMBL" id="CAB1367422.1"/>
    </source>
</evidence>
<dbReference type="RefSeq" id="WP_145770099.1">
    <property type="nucleotide sequence ID" value="NZ_LR778301.1"/>
</dbReference>
<dbReference type="KEGG" id="doe:DENOEST_0250"/>
<dbReference type="EMBL" id="LR778301">
    <property type="protein sequence ID" value="CAB1367422.1"/>
    <property type="molecule type" value="Genomic_DNA"/>
</dbReference>
<dbReference type="AlphaFoldDB" id="A0A6S6XX03"/>